<evidence type="ECO:0000313" key="14">
    <source>
        <dbReference type="EMBL" id="MFD1218632.1"/>
    </source>
</evidence>
<keyword evidence="15" id="KW-1185">Reference proteome</keyword>
<keyword evidence="11 12" id="KW-0472">Membrane</keyword>
<dbReference type="Pfam" id="PF02743">
    <property type="entry name" value="dCache_1"/>
    <property type="match status" value="1"/>
</dbReference>
<dbReference type="Pfam" id="PF02518">
    <property type="entry name" value="HATPase_c"/>
    <property type="match status" value="1"/>
</dbReference>
<keyword evidence="9 12" id="KW-1133">Transmembrane helix</keyword>
<comment type="caution">
    <text evidence="14">The sequence shown here is derived from an EMBL/GenBank/DDBJ whole genome shotgun (WGS) entry which is preliminary data.</text>
</comment>
<evidence type="ECO:0000256" key="10">
    <source>
        <dbReference type="ARBA" id="ARBA00023012"/>
    </source>
</evidence>
<dbReference type="PRINTS" id="PR00344">
    <property type="entry name" value="BCTRLSENSOR"/>
</dbReference>
<evidence type="ECO:0000256" key="3">
    <source>
        <dbReference type="ARBA" id="ARBA00012438"/>
    </source>
</evidence>
<dbReference type="PANTHER" id="PTHR42713">
    <property type="entry name" value="HISTIDINE KINASE-RELATED"/>
    <property type="match status" value="1"/>
</dbReference>
<gene>
    <name evidence="14" type="ORF">ACFQ4B_00745</name>
</gene>
<evidence type="ECO:0000256" key="8">
    <source>
        <dbReference type="ARBA" id="ARBA00022777"/>
    </source>
</evidence>
<evidence type="ECO:0000256" key="4">
    <source>
        <dbReference type="ARBA" id="ARBA00022475"/>
    </source>
</evidence>
<dbReference type="InterPro" id="IPR010559">
    <property type="entry name" value="Sig_transdc_His_kin_internal"/>
</dbReference>
<keyword evidence="7 12" id="KW-0812">Transmembrane</keyword>
<evidence type="ECO:0000256" key="5">
    <source>
        <dbReference type="ARBA" id="ARBA00022553"/>
    </source>
</evidence>
<dbReference type="Gene3D" id="3.30.450.20">
    <property type="entry name" value="PAS domain"/>
    <property type="match status" value="1"/>
</dbReference>
<reference evidence="15" key="1">
    <citation type="journal article" date="2019" name="Int. J. Syst. Evol. Microbiol.">
        <title>The Global Catalogue of Microorganisms (GCM) 10K type strain sequencing project: providing services to taxonomists for standard genome sequencing and annotation.</title>
        <authorList>
            <consortium name="The Broad Institute Genomics Platform"/>
            <consortium name="The Broad Institute Genome Sequencing Center for Infectious Disease"/>
            <person name="Wu L."/>
            <person name="Ma J."/>
        </authorList>
    </citation>
    <scope>NUCLEOTIDE SEQUENCE [LARGE SCALE GENOMIC DNA]</scope>
    <source>
        <strain evidence="15">CCUG 53270</strain>
    </source>
</reference>
<evidence type="ECO:0000256" key="11">
    <source>
        <dbReference type="ARBA" id="ARBA00023136"/>
    </source>
</evidence>
<organism evidence="14 15">
    <name type="scientific">Paenibacillus vulneris</name>
    <dbReference type="NCBI Taxonomy" id="1133364"/>
    <lineage>
        <taxon>Bacteria</taxon>
        <taxon>Bacillati</taxon>
        <taxon>Bacillota</taxon>
        <taxon>Bacilli</taxon>
        <taxon>Bacillales</taxon>
        <taxon>Paenibacillaceae</taxon>
        <taxon>Paenibacillus</taxon>
    </lineage>
</organism>
<evidence type="ECO:0000256" key="2">
    <source>
        <dbReference type="ARBA" id="ARBA00004651"/>
    </source>
</evidence>
<proteinExistence type="predicted"/>
<dbReference type="InterPro" id="IPR003660">
    <property type="entry name" value="HAMP_dom"/>
</dbReference>
<evidence type="ECO:0000256" key="9">
    <source>
        <dbReference type="ARBA" id="ARBA00022989"/>
    </source>
</evidence>
<sequence>MRWYRWIASSLRAKMLVMFVMLTAVPLIVIGIISYTKSYNTVSKHSIATTELVAEHLKNDIDVLFSDNRKFLDISRNSNVLRFLLIQSETYNEAKDILKTFSLYRDTYRFSNGLTNIILFNRYGKGISEKRGIFQMEEDPFFYPEFKSLLAHPDEVLIIPPAGSQGISNLDRAEEERPPLISIISTVKQEITDEVIGFMVMNLDVSVIENFCNNTKMGDSGFFYVMDPQGKPIILPERLKATGAVAGLTKLQLSAVSGNDIRELAGKRQFIVYKTSELTGWKVVGEVPLEEVTKDADQIQTLIFVSVIFTIAFTIALYAYVSNRLIRPIRYLKNKMRQAASGYLDAKVPGGGQDEIADLGVSFNMMLDQIKLLIEASIKEQEQIKLAELRTLQAQINPHFLYNTLDSIIWLAENGKSEEVIGIVNALASFFRISLSKGRDEITIKEELDHIANYLTIQQMRYRDILDYEIDVQDSVLSCSVLKMTLQPLVENALYHGIKNKRGRGCIRITGGFGANGNIELCVSDNGAGMTAEKQEQLRQLLAESNHLQAQPAGFGIINVHQRINLYNGDPYGIRIESDYGFGTTVLVSIPIRREQDEKGVVGG</sequence>
<dbReference type="CDD" id="cd06225">
    <property type="entry name" value="HAMP"/>
    <property type="match status" value="1"/>
</dbReference>
<feature type="transmembrane region" description="Helical" evidence="12">
    <location>
        <begin position="302"/>
        <end position="321"/>
    </location>
</feature>
<comment type="catalytic activity">
    <reaction evidence="1">
        <text>ATP + protein L-histidine = ADP + protein N-phospho-L-histidine.</text>
        <dbReference type="EC" id="2.7.13.3"/>
    </reaction>
</comment>
<dbReference type="SUPFAM" id="SSF158472">
    <property type="entry name" value="HAMP domain-like"/>
    <property type="match status" value="1"/>
</dbReference>
<evidence type="ECO:0000256" key="6">
    <source>
        <dbReference type="ARBA" id="ARBA00022679"/>
    </source>
</evidence>
<dbReference type="InterPro" id="IPR051552">
    <property type="entry name" value="HptR"/>
</dbReference>
<keyword evidence="5" id="KW-0597">Phosphoprotein</keyword>
<comment type="subcellular location">
    <subcellularLocation>
        <location evidence="2">Cell membrane</location>
        <topology evidence="2">Multi-pass membrane protein</topology>
    </subcellularLocation>
</comment>
<dbReference type="InterPro" id="IPR004358">
    <property type="entry name" value="Sig_transdc_His_kin-like_C"/>
</dbReference>
<keyword evidence="10" id="KW-0902">Two-component regulatory system</keyword>
<evidence type="ECO:0000256" key="7">
    <source>
        <dbReference type="ARBA" id="ARBA00022692"/>
    </source>
</evidence>
<dbReference type="InterPro" id="IPR003594">
    <property type="entry name" value="HATPase_dom"/>
</dbReference>
<dbReference type="CDD" id="cd12912">
    <property type="entry name" value="PDC2_MCP_like"/>
    <property type="match status" value="1"/>
</dbReference>
<evidence type="ECO:0000313" key="15">
    <source>
        <dbReference type="Proteomes" id="UP001597180"/>
    </source>
</evidence>
<dbReference type="Pfam" id="PF00672">
    <property type="entry name" value="HAMP"/>
    <property type="match status" value="1"/>
</dbReference>
<dbReference type="EMBL" id="JBHTLU010000004">
    <property type="protein sequence ID" value="MFD1218632.1"/>
    <property type="molecule type" value="Genomic_DNA"/>
</dbReference>
<evidence type="ECO:0000259" key="13">
    <source>
        <dbReference type="PROSITE" id="PS50885"/>
    </source>
</evidence>
<dbReference type="Gene3D" id="6.10.340.10">
    <property type="match status" value="1"/>
</dbReference>
<feature type="domain" description="HAMP" evidence="13">
    <location>
        <begin position="323"/>
        <end position="375"/>
    </location>
</feature>
<keyword evidence="4" id="KW-1003">Cell membrane</keyword>
<dbReference type="PANTHER" id="PTHR42713:SF2">
    <property type="entry name" value="TWO-COMPONENT SENSOR KINASE YESM"/>
    <property type="match status" value="1"/>
</dbReference>
<accession>A0ABW3UDD0</accession>
<dbReference type="GO" id="GO:0004673">
    <property type="term" value="F:protein histidine kinase activity"/>
    <property type="evidence" value="ECO:0007669"/>
    <property type="project" value="UniProtKB-EC"/>
</dbReference>
<dbReference type="SUPFAM" id="SSF55874">
    <property type="entry name" value="ATPase domain of HSP90 chaperone/DNA topoisomerase II/histidine kinase"/>
    <property type="match status" value="1"/>
</dbReference>
<dbReference type="PROSITE" id="PS50885">
    <property type="entry name" value="HAMP"/>
    <property type="match status" value="1"/>
</dbReference>
<dbReference type="InterPro" id="IPR033479">
    <property type="entry name" value="dCache_1"/>
</dbReference>
<dbReference type="Proteomes" id="UP001597180">
    <property type="component" value="Unassembled WGS sequence"/>
</dbReference>
<dbReference type="Gene3D" id="3.30.565.10">
    <property type="entry name" value="Histidine kinase-like ATPase, C-terminal domain"/>
    <property type="match status" value="1"/>
</dbReference>
<dbReference type="SMART" id="SM00387">
    <property type="entry name" value="HATPase_c"/>
    <property type="match status" value="1"/>
</dbReference>
<keyword evidence="8 14" id="KW-0418">Kinase</keyword>
<dbReference type="SMART" id="SM00304">
    <property type="entry name" value="HAMP"/>
    <property type="match status" value="1"/>
</dbReference>
<keyword evidence="6 14" id="KW-0808">Transferase</keyword>
<protein>
    <recommendedName>
        <fullName evidence="3">histidine kinase</fullName>
        <ecNumber evidence="3">2.7.13.3</ecNumber>
    </recommendedName>
</protein>
<evidence type="ECO:0000256" key="1">
    <source>
        <dbReference type="ARBA" id="ARBA00000085"/>
    </source>
</evidence>
<dbReference type="RefSeq" id="WP_345586754.1">
    <property type="nucleotide sequence ID" value="NZ_BAABJG010000005.1"/>
</dbReference>
<dbReference type="EC" id="2.7.13.3" evidence="3"/>
<name>A0ABW3UDD0_9BACL</name>
<dbReference type="InterPro" id="IPR036890">
    <property type="entry name" value="HATPase_C_sf"/>
</dbReference>
<feature type="transmembrane region" description="Helical" evidence="12">
    <location>
        <begin position="15"/>
        <end position="35"/>
    </location>
</feature>
<dbReference type="Pfam" id="PF06580">
    <property type="entry name" value="His_kinase"/>
    <property type="match status" value="1"/>
</dbReference>
<evidence type="ECO:0000256" key="12">
    <source>
        <dbReference type="SAM" id="Phobius"/>
    </source>
</evidence>